<reference evidence="3" key="1">
    <citation type="submission" date="2016-01" db="EMBL/GenBank/DDBJ databases">
        <authorList>
            <person name="Peeters C."/>
        </authorList>
    </citation>
    <scope>NUCLEOTIDE SEQUENCE</scope>
    <source>
        <strain evidence="3">LMG 29322</strain>
    </source>
</reference>
<sequence length="204" mass="21812">MKIILIGANGTIGAAIEARFSGRHELIRANRTAGDVRVDIADPHSIRQLYRTVGTFDALICAAGQVQYEAFEKLTIEHHAIGIRSKLMGQVALVTEGLQFVNDAGSFTLTSGLTNEDPIRQGASSALVNGALEGYVRGAAIEMPRGIRINVVSPTLIEESVPVFGPYFPGVKPVPASEVALAYVKSVEGAQTGRVLRVGWSREQ</sequence>
<dbReference type="PANTHER" id="PTHR43477:SF1">
    <property type="entry name" value="DIHYDROANTICAPSIN 7-DEHYDROGENASE"/>
    <property type="match status" value="1"/>
</dbReference>
<keyword evidence="2" id="KW-0560">Oxidoreductase</keyword>
<name>A0A158CFS6_9BURK</name>
<comment type="similarity">
    <text evidence="1">Belongs to the short-chain dehydrogenases/reductases (SDR) family.</text>
</comment>
<dbReference type="InterPro" id="IPR036291">
    <property type="entry name" value="NAD(P)-bd_dom_sf"/>
</dbReference>
<dbReference type="EMBL" id="FCOA02000022">
    <property type="protein sequence ID" value="SAK81120.1"/>
    <property type="molecule type" value="Genomic_DNA"/>
</dbReference>
<gene>
    <name evidence="3" type="ORF">AWB79_05281</name>
</gene>
<dbReference type="InterPro" id="IPR051122">
    <property type="entry name" value="SDR_DHRS6-like"/>
</dbReference>
<comment type="caution">
    <text evidence="3">The sequence shown here is derived from an EMBL/GenBank/DDBJ whole genome shotgun (WGS) entry which is preliminary data.</text>
</comment>
<dbReference type="RefSeq" id="WP_061170366.1">
    <property type="nucleotide sequence ID" value="NZ_FCOA02000022.1"/>
</dbReference>
<keyword evidence="4" id="KW-1185">Reference proteome</keyword>
<dbReference type="STRING" id="1777140.AWB79_05281"/>
<dbReference type="SUPFAM" id="SSF51735">
    <property type="entry name" value="NAD(P)-binding Rossmann-fold domains"/>
    <property type="match status" value="1"/>
</dbReference>
<dbReference type="InterPro" id="IPR002347">
    <property type="entry name" value="SDR_fam"/>
</dbReference>
<dbReference type="Gene3D" id="3.40.50.720">
    <property type="entry name" value="NAD(P)-binding Rossmann-like Domain"/>
    <property type="match status" value="1"/>
</dbReference>
<dbReference type="PANTHER" id="PTHR43477">
    <property type="entry name" value="DIHYDROANTICAPSIN 7-DEHYDROGENASE"/>
    <property type="match status" value="1"/>
</dbReference>
<dbReference type="AlphaFoldDB" id="A0A158CFS6"/>
<dbReference type="PRINTS" id="PR00081">
    <property type="entry name" value="GDHRDH"/>
</dbReference>
<evidence type="ECO:0000256" key="2">
    <source>
        <dbReference type="ARBA" id="ARBA00023002"/>
    </source>
</evidence>
<proteinExistence type="inferred from homology"/>
<evidence type="ECO:0000256" key="1">
    <source>
        <dbReference type="ARBA" id="ARBA00006484"/>
    </source>
</evidence>
<accession>A0A158CFS6</accession>
<dbReference type="Pfam" id="PF13561">
    <property type="entry name" value="adh_short_C2"/>
    <property type="match status" value="1"/>
</dbReference>
<dbReference type="CDD" id="cd11731">
    <property type="entry name" value="Lin1944_like_SDR_c"/>
    <property type="match status" value="1"/>
</dbReference>
<dbReference type="GO" id="GO:0016491">
    <property type="term" value="F:oxidoreductase activity"/>
    <property type="evidence" value="ECO:0007669"/>
    <property type="project" value="UniProtKB-KW"/>
</dbReference>
<protein>
    <submittedName>
        <fullName evidence="3">Short-chain dehydrogenase/reductase SDR</fullName>
    </submittedName>
</protein>
<organism evidence="3 4">
    <name type="scientific">Caballeronia hypogeia</name>
    <dbReference type="NCBI Taxonomy" id="1777140"/>
    <lineage>
        <taxon>Bacteria</taxon>
        <taxon>Pseudomonadati</taxon>
        <taxon>Pseudomonadota</taxon>
        <taxon>Betaproteobacteria</taxon>
        <taxon>Burkholderiales</taxon>
        <taxon>Burkholderiaceae</taxon>
        <taxon>Caballeronia</taxon>
    </lineage>
</organism>
<evidence type="ECO:0000313" key="4">
    <source>
        <dbReference type="Proteomes" id="UP000054851"/>
    </source>
</evidence>
<dbReference type="OrthoDB" id="9787486at2"/>
<dbReference type="NCBIfam" id="NF005754">
    <property type="entry name" value="PRK07578.1"/>
    <property type="match status" value="1"/>
</dbReference>
<evidence type="ECO:0000313" key="3">
    <source>
        <dbReference type="EMBL" id="SAK81120.1"/>
    </source>
</evidence>
<dbReference type="Proteomes" id="UP000054851">
    <property type="component" value="Unassembled WGS sequence"/>
</dbReference>